<dbReference type="Pfam" id="PF13302">
    <property type="entry name" value="Acetyltransf_3"/>
    <property type="match status" value="1"/>
</dbReference>
<feature type="domain" description="DUF402" evidence="1">
    <location>
        <begin position="60"/>
        <end position="173"/>
    </location>
</feature>
<dbReference type="AlphaFoldDB" id="A0A1M5ZLA1"/>
<dbReference type="InterPro" id="IPR035930">
    <property type="entry name" value="FomD-like_sf"/>
</dbReference>
<dbReference type="OrthoDB" id="1999823at2"/>
<proteinExistence type="predicted"/>
<dbReference type="Gene3D" id="2.40.380.10">
    <property type="entry name" value="FomD-like"/>
    <property type="match status" value="1"/>
</dbReference>
<keyword evidence="3" id="KW-0808">Transferase</keyword>
<feature type="domain" description="N-acetyltransferase" evidence="2">
    <location>
        <begin position="221"/>
        <end position="358"/>
    </location>
</feature>
<dbReference type="SUPFAM" id="SSF159234">
    <property type="entry name" value="FomD-like"/>
    <property type="match status" value="1"/>
</dbReference>
<sequence length="388" mass="44922">MKHKRLNRDGWGFQYYPYYQMRIDCECFHGLACLIRFTDGEANYWETPKAGRIQVTGEGMTWLELIPDNAKRVITVKYFPDNTHDEERVNYPENFCAKYRPSIWYVDIIEGIDYDEDGIAFFIDKYLDVIFTPEGDVKIDDRDELDAAHDEGELSDEQYADALAECDLILDQLCSDITKTNSWCAEVRDIVEKRIAEGESITRCREVWELAKTQEVVESKRLKMRRLIPEDYKVMAAWDMDERVYKYLLGSACKTPEEPLVWLPKKDPTSKVNILMLVSEKEDGHAVGIYALNHDVERDVWSLSYVNRYDDWGKGYTVEGMSALMEHAVKVYGAYTFEGECAKENIGSRKVMEKLGMVYDHSSSYTKNDGSATFESDIYTLTISSLDK</sequence>
<gene>
    <name evidence="3" type="ORF">SAMN02745229_02402</name>
</gene>
<dbReference type="Pfam" id="PF04167">
    <property type="entry name" value="DUF402"/>
    <property type="match status" value="1"/>
</dbReference>
<dbReference type="PANTHER" id="PTHR43792">
    <property type="entry name" value="GNAT FAMILY, PUTATIVE (AFU_ORTHOLOGUE AFUA_3G00765)-RELATED-RELATED"/>
    <property type="match status" value="1"/>
</dbReference>
<reference evidence="4" key="1">
    <citation type="submission" date="2016-11" db="EMBL/GenBank/DDBJ databases">
        <authorList>
            <person name="Varghese N."/>
            <person name="Submissions S."/>
        </authorList>
    </citation>
    <scope>NUCLEOTIDE SEQUENCE [LARGE SCALE GENOMIC DNA]</scope>
    <source>
        <strain evidence="4">DSM 3071</strain>
    </source>
</reference>
<dbReference type="PANTHER" id="PTHR43792:SF1">
    <property type="entry name" value="N-ACETYLTRANSFERASE DOMAIN-CONTAINING PROTEIN"/>
    <property type="match status" value="1"/>
</dbReference>
<dbReference type="RefSeq" id="WP_073388071.1">
    <property type="nucleotide sequence ID" value="NZ_FQXK01000020.1"/>
</dbReference>
<protein>
    <submittedName>
        <fullName evidence="3">Protein N-acetyltransferase, RimJ/RimL family</fullName>
    </submittedName>
</protein>
<organism evidence="3 4">
    <name type="scientific">Butyrivibrio fibrisolvens DSM 3071</name>
    <dbReference type="NCBI Taxonomy" id="1121131"/>
    <lineage>
        <taxon>Bacteria</taxon>
        <taxon>Bacillati</taxon>
        <taxon>Bacillota</taxon>
        <taxon>Clostridia</taxon>
        <taxon>Lachnospirales</taxon>
        <taxon>Lachnospiraceae</taxon>
        <taxon>Butyrivibrio</taxon>
    </lineage>
</organism>
<evidence type="ECO:0000313" key="4">
    <source>
        <dbReference type="Proteomes" id="UP000184278"/>
    </source>
</evidence>
<name>A0A1M5ZLA1_BUTFI</name>
<accession>A0A1M5ZLA1</accession>
<dbReference type="Proteomes" id="UP000184278">
    <property type="component" value="Unassembled WGS sequence"/>
</dbReference>
<dbReference type="Gene3D" id="3.40.630.30">
    <property type="match status" value="1"/>
</dbReference>
<dbReference type="InterPro" id="IPR000182">
    <property type="entry name" value="GNAT_dom"/>
</dbReference>
<dbReference type="GeneID" id="89510798"/>
<keyword evidence="4" id="KW-1185">Reference proteome</keyword>
<dbReference type="EMBL" id="FQXK01000020">
    <property type="protein sequence ID" value="SHI25125.1"/>
    <property type="molecule type" value="Genomic_DNA"/>
</dbReference>
<evidence type="ECO:0000259" key="2">
    <source>
        <dbReference type="Pfam" id="PF13302"/>
    </source>
</evidence>
<dbReference type="InterPro" id="IPR007295">
    <property type="entry name" value="DUF402"/>
</dbReference>
<dbReference type="InterPro" id="IPR016181">
    <property type="entry name" value="Acyl_CoA_acyltransferase"/>
</dbReference>
<dbReference type="GO" id="GO:0016747">
    <property type="term" value="F:acyltransferase activity, transferring groups other than amino-acyl groups"/>
    <property type="evidence" value="ECO:0007669"/>
    <property type="project" value="InterPro"/>
</dbReference>
<evidence type="ECO:0000259" key="1">
    <source>
        <dbReference type="Pfam" id="PF04167"/>
    </source>
</evidence>
<dbReference type="InterPro" id="IPR051531">
    <property type="entry name" value="N-acetyltransferase"/>
</dbReference>
<dbReference type="SUPFAM" id="SSF55729">
    <property type="entry name" value="Acyl-CoA N-acyltransferases (Nat)"/>
    <property type="match status" value="1"/>
</dbReference>
<evidence type="ECO:0000313" key="3">
    <source>
        <dbReference type="EMBL" id="SHI25125.1"/>
    </source>
</evidence>
<dbReference type="STRING" id="1121131.SAMN02745229_02402"/>